<dbReference type="RefSeq" id="WP_127733055.1">
    <property type="nucleotide sequence ID" value="NZ_SACP01000027.1"/>
</dbReference>
<comment type="caution">
    <text evidence="2">The sequence shown here is derived from an EMBL/GenBank/DDBJ whole genome shotgun (WGS) entry which is preliminary data.</text>
</comment>
<dbReference type="Proteomes" id="UP000286997">
    <property type="component" value="Unassembled WGS sequence"/>
</dbReference>
<sequence length="134" mass="14178">MAEHQNGGAGSIQGLLAEALRETTDLARKEIALFRTEMSNNLRTLFLGLGMMVGAAVFAVVALLVLTDALVKWLATVVHSEALAALIVGVAFLVVGIGLALWGRSAMSASTLAPTRTTRQFRQDARVLSERVSG</sequence>
<dbReference type="AlphaFoldDB" id="A0A3S2W6D3"/>
<feature type="transmembrane region" description="Helical" evidence="1">
    <location>
        <begin position="45"/>
        <end position="70"/>
    </location>
</feature>
<keyword evidence="1" id="KW-0812">Transmembrane</keyword>
<evidence type="ECO:0000256" key="1">
    <source>
        <dbReference type="SAM" id="Phobius"/>
    </source>
</evidence>
<keyword evidence="1" id="KW-1133">Transmembrane helix</keyword>
<keyword evidence="1" id="KW-0472">Membrane</keyword>
<dbReference type="EMBL" id="SACP01000027">
    <property type="protein sequence ID" value="RVU14775.1"/>
    <property type="molecule type" value="Genomic_DNA"/>
</dbReference>
<organism evidence="2 3">
    <name type="scientific">Methylobacterium oryzihabitans</name>
    <dbReference type="NCBI Taxonomy" id="2499852"/>
    <lineage>
        <taxon>Bacteria</taxon>
        <taxon>Pseudomonadati</taxon>
        <taxon>Pseudomonadota</taxon>
        <taxon>Alphaproteobacteria</taxon>
        <taxon>Hyphomicrobiales</taxon>
        <taxon>Methylobacteriaceae</taxon>
        <taxon>Methylobacterium</taxon>
    </lineage>
</organism>
<feature type="transmembrane region" description="Helical" evidence="1">
    <location>
        <begin position="82"/>
        <end position="102"/>
    </location>
</feature>
<dbReference type="InterPro" id="IPR009937">
    <property type="entry name" value="Phage_holin_3_6"/>
</dbReference>
<dbReference type="Pfam" id="PF07332">
    <property type="entry name" value="Phage_holin_3_6"/>
    <property type="match status" value="1"/>
</dbReference>
<reference evidence="2 3" key="1">
    <citation type="submission" date="2019-01" db="EMBL/GenBank/DDBJ databases">
        <authorList>
            <person name="Chen W.-M."/>
        </authorList>
    </citation>
    <scope>NUCLEOTIDE SEQUENCE [LARGE SCALE GENOMIC DNA]</scope>
    <source>
        <strain evidence="2 3">TER-1</strain>
    </source>
</reference>
<dbReference type="OrthoDB" id="7997969at2"/>
<name>A0A3S2W6D3_9HYPH</name>
<proteinExistence type="predicted"/>
<evidence type="ECO:0000313" key="2">
    <source>
        <dbReference type="EMBL" id="RVU14775.1"/>
    </source>
</evidence>
<protein>
    <submittedName>
        <fullName evidence="2">Phage holin family protein</fullName>
    </submittedName>
</protein>
<accession>A0A3S2W6D3</accession>
<keyword evidence="3" id="KW-1185">Reference proteome</keyword>
<gene>
    <name evidence="2" type="ORF">EOE48_22140</name>
</gene>
<evidence type="ECO:0000313" key="3">
    <source>
        <dbReference type="Proteomes" id="UP000286997"/>
    </source>
</evidence>